<dbReference type="Pfam" id="PF00581">
    <property type="entry name" value="Rhodanese"/>
    <property type="match status" value="1"/>
</dbReference>
<dbReference type="RefSeq" id="WP_071063089.1">
    <property type="nucleotide sequence ID" value="NZ_MKIE01000004.1"/>
</dbReference>
<feature type="signal peptide" evidence="2">
    <location>
        <begin position="1"/>
        <end position="21"/>
    </location>
</feature>
<dbReference type="CDD" id="cd00158">
    <property type="entry name" value="RHOD"/>
    <property type="match status" value="1"/>
</dbReference>
<dbReference type="EMBL" id="MKIE01000004">
    <property type="protein sequence ID" value="OHW62360.1"/>
    <property type="molecule type" value="Genomic_DNA"/>
</dbReference>
<evidence type="ECO:0000259" key="3">
    <source>
        <dbReference type="PROSITE" id="PS50206"/>
    </source>
</evidence>
<feature type="chain" id="PRO_5039092811" evidence="2">
    <location>
        <begin position="22"/>
        <end position="178"/>
    </location>
</feature>
<protein>
    <submittedName>
        <fullName evidence="4">Rhodanese-like domain protein</fullName>
    </submittedName>
</protein>
<dbReference type="InterPro" id="IPR036873">
    <property type="entry name" value="Rhodanese-like_dom_sf"/>
</dbReference>
<reference evidence="4 5" key="1">
    <citation type="submission" date="2016-09" db="EMBL/GenBank/DDBJ databases">
        <title>Genome sequence of Eubacterium angustum.</title>
        <authorList>
            <person name="Poehlein A."/>
            <person name="Daniel R."/>
        </authorList>
    </citation>
    <scope>NUCLEOTIDE SEQUENCE [LARGE SCALE GENOMIC DNA]</scope>
    <source>
        <strain evidence="4 5">DSM 1989</strain>
    </source>
</reference>
<accession>A0A1S1V7J0</accession>
<proteinExistence type="predicted"/>
<evidence type="ECO:0000313" key="4">
    <source>
        <dbReference type="EMBL" id="OHW62360.1"/>
    </source>
</evidence>
<dbReference type="PROSITE" id="PS50206">
    <property type="entry name" value="RHODANESE_3"/>
    <property type="match status" value="1"/>
</dbReference>
<gene>
    <name evidence="4" type="ORF">EUAN_14310</name>
</gene>
<evidence type="ECO:0000256" key="2">
    <source>
        <dbReference type="SAM" id="SignalP"/>
    </source>
</evidence>
<organism evidence="4 5">
    <name type="scientific">Andreesenia angusta</name>
    <dbReference type="NCBI Taxonomy" id="39480"/>
    <lineage>
        <taxon>Bacteria</taxon>
        <taxon>Bacillati</taxon>
        <taxon>Bacillota</taxon>
        <taxon>Tissierellia</taxon>
        <taxon>Tissierellales</taxon>
        <taxon>Gottschalkiaceae</taxon>
        <taxon>Andreesenia</taxon>
    </lineage>
</organism>
<keyword evidence="5" id="KW-1185">Reference proteome</keyword>
<dbReference type="SUPFAM" id="SSF52821">
    <property type="entry name" value="Rhodanese/Cell cycle control phosphatase"/>
    <property type="match status" value="1"/>
</dbReference>
<dbReference type="PROSITE" id="PS51257">
    <property type="entry name" value="PROKAR_LIPOPROTEIN"/>
    <property type="match status" value="1"/>
</dbReference>
<evidence type="ECO:0000313" key="5">
    <source>
        <dbReference type="Proteomes" id="UP000180254"/>
    </source>
</evidence>
<comment type="caution">
    <text evidence="4">The sequence shown here is derived from an EMBL/GenBank/DDBJ whole genome shotgun (WGS) entry which is preliminary data.</text>
</comment>
<dbReference type="Proteomes" id="UP000180254">
    <property type="component" value="Unassembled WGS sequence"/>
</dbReference>
<dbReference type="STRING" id="39480.EUAN_14310"/>
<feature type="region of interest" description="Disordered" evidence="1">
    <location>
        <begin position="25"/>
        <end position="64"/>
    </location>
</feature>
<dbReference type="OrthoDB" id="9800872at2"/>
<sequence length="178" mass="19463">MKRFVSTFLAVTVLASSLLFVGCSSNEEGSSSESTSAESNSAEDKAEEKTEEKPEEKEEAEASYQYYTADETKAKIENKEDMYILDIQVEDEFNAHHIEGAVATYAYPVKSDEDKAKLDAVLPELEAGTEPILVVCPGGAGGATRTIDYLTEKGVAADRLFILENGQSKWPHDELLAK</sequence>
<name>A0A1S1V7J0_9FIRM</name>
<dbReference type="Gene3D" id="3.40.250.10">
    <property type="entry name" value="Rhodanese-like domain"/>
    <property type="match status" value="1"/>
</dbReference>
<keyword evidence="2" id="KW-0732">Signal</keyword>
<feature type="domain" description="Rhodanese" evidence="3">
    <location>
        <begin position="78"/>
        <end position="174"/>
    </location>
</feature>
<dbReference type="AlphaFoldDB" id="A0A1S1V7J0"/>
<dbReference type="InterPro" id="IPR001763">
    <property type="entry name" value="Rhodanese-like_dom"/>
</dbReference>
<feature type="compositionally biased region" description="Basic and acidic residues" evidence="1">
    <location>
        <begin position="42"/>
        <end position="56"/>
    </location>
</feature>
<feature type="compositionally biased region" description="Low complexity" evidence="1">
    <location>
        <begin position="25"/>
        <end position="40"/>
    </location>
</feature>
<evidence type="ECO:0000256" key="1">
    <source>
        <dbReference type="SAM" id="MobiDB-lite"/>
    </source>
</evidence>